<dbReference type="EMBL" id="HE796683">
    <property type="protein sequence ID" value="CCH00753.1"/>
    <property type="molecule type" value="Genomic_DNA"/>
</dbReference>
<dbReference type="InterPro" id="IPR029442">
    <property type="entry name" value="GyrI-like"/>
</dbReference>
<dbReference type="Proteomes" id="UP000011058">
    <property type="component" value="Chromosome"/>
</dbReference>
<protein>
    <recommendedName>
        <fullName evidence="1">AraC effector-binding domain-containing protein</fullName>
    </recommendedName>
</protein>
<evidence type="ECO:0000259" key="1">
    <source>
        <dbReference type="SMART" id="SM00871"/>
    </source>
</evidence>
<reference evidence="2 3" key="1">
    <citation type="journal article" date="2012" name="J. Bacteriol.">
        <title>Genome Sequence of Fibrella aestuarina BUZ 2T, a Filamentous Marine Bacterium.</title>
        <authorList>
            <person name="Filippini M."/>
            <person name="Qi W."/>
            <person name="Blom J."/>
            <person name="Goesmann A."/>
            <person name="Smits T.H."/>
            <person name="Bagheri H.C."/>
        </authorList>
    </citation>
    <scope>NUCLEOTIDE SEQUENCE [LARGE SCALE GENOMIC DNA]</scope>
    <source>
        <strain evidence="3">BUZ 2T</strain>
    </source>
</reference>
<dbReference type="eggNOG" id="COG3708">
    <property type="taxonomic scope" value="Bacteria"/>
</dbReference>
<dbReference type="OrthoDB" id="8560232at2"/>
<dbReference type="STRING" id="1166018.FAES_2744"/>
<name>I0K9F0_9BACT</name>
<gene>
    <name evidence="2" type="ORF">FAES_2744</name>
</gene>
<proteinExistence type="predicted"/>
<dbReference type="Pfam" id="PF06445">
    <property type="entry name" value="GyrI-like"/>
    <property type="match status" value="1"/>
</dbReference>
<dbReference type="SUPFAM" id="SSF55136">
    <property type="entry name" value="Probable bacterial effector-binding domain"/>
    <property type="match status" value="1"/>
</dbReference>
<dbReference type="InterPro" id="IPR010499">
    <property type="entry name" value="AraC_E-bd"/>
</dbReference>
<evidence type="ECO:0000313" key="3">
    <source>
        <dbReference type="Proteomes" id="UP000011058"/>
    </source>
</evidence>
<dbReference type="KEGG" id="fae:FAES_2744"/>
<organism evidence="2 3">
    <name type="scientific">Fibrella aestuarina BUZ 2</name>
    <dbReference type="NCBI Taxonomy" id="1166018"/>
    <lineage>
        <taxon>Bacteria</taxon>
        <taxon>Pseudomonadati</taxon>
        <taxon>Bacteroidota</taxon>
        <taxon>Cytophagia</taxon>
        <taxon>Cytophagales</taxon>
        <taxon>Spirosomataceae</taxon>
        <taxon>Fibrella</taxon>
    </lineage>
</organism>
<dbReference type="AlphaFoldDB" id="I0K9F0"/>
<dbReference type="InterPro" id="IPR011256">
    <property type="entry name" value="Reg_factor_effector_dom_sf"/>
</dbReference>
<sequence length="164" mass="18631">MQPRIETIAAKTLVGMRLTMSLTHNRTSDLWRAFMPLRHQIANQLSTELISLQTYPAGYFDAFNPAVEFEKWALAEMSDVGNVPDKMQAFTLPGGLYAVFLDKGSSSDTRTIQYIFTTWLPASAYELDHRPHFEVLGANYKNADPHSEEEIWIPIRPKTMAIPI</sequence>
<evidence type="ECO:0000313" key="2">
    <source>
        <dbReference type="EMBL" id="CCH00753.1"/>
    </source>
</evidence>
<dbReference type="SMART" id="SM00871">
    <property type="entry name" value="AraC_E_bind"/>
    <property type="match status" value="1"/>
</dbReference>
<dbReference type="RefSeq" id="WP_015331852.1">
    <property type="nucleotide sequence ID" value="NC_020054.1"/>
</dbReference>
<keyword evidence="3" id="KW-1185">Reference proteome</keyword>
<dbReference type="Gene3D" id="3.20.80.10">
    <property type="entry name" value="Regulatory factor, effector binding domain"/>
    <property type="match status" value="1"/>
</dbReference>
<feature type="domain" description="AraC effector-binding" evidence="1">
    <location>
        <begin position="1"/>
        <end position="156"/>
    </location>
</feature>
<accession>I0K9F0</accession>
<dbReference type="HOGENOM" id="CLU_108864_0_0_10"/>